<dbReference type="InterPro" id="IPR032466">
    <property type="entry name" value="Metal_Hydrolase"/>
</dbReference>
<dbReference type="InterPro" id="IPR006680">
    <property type="entry name" value="Amidohydro-rel"/>
</dbReference>
<protein>
    <submittedName>
        <fullName evidence="2">Cytosine deaminase</fullName>
    </submittedName>
</protein>
<evidence type="ECO:0000313" key="3">
    <source>
        <dbReference type="Proteomes" id="UP000263619"/>
    </source>
</evidence>
<dbReference type="GO" id="GO:0016814">
    <property type="term" value="F:hydrolase activity, acting on carbon-nitrogen (but not peptide) bonds, in cyclic amidines"/>
    <property type="evidence" value="ECO:0007669"/>
    <property type="project" value="TreeGrafter"/>
</dbReference>
<feature type="domain" description="Amidohydrolase-related" evidence="1">
    <location>
        <begin position="16"/>
        <end position="318"/>
    </location>
</feature>
<evidence type="ECO:0000313" key="2">
    <source>
        <dbReference type="EMBL" id="BBA17223.1"/>
    </source>
</evidence>
<dbReference type="RefSeq" id="WP_119305494.1">
    <property type="nucleotide sequence ID" value="NZ_AP014608.1"/>
</dbReference>
<name>A0A224AIL0_9FLAO</name>
<gene>
    <name evidence="2" type="primary">codA</name>
    <name evidence="2" type="ORF">STAT_292</name>
</gene>
<dbReference type="PANTHER" id="PTHR32027:SF0">
    <property type="entry name" value="CYTOSINE DEAMINASE"/>
    <property type="match status" value="1"/>
</dbReference>
<dbReference type="PANTHER" id="PTHR32027">
    <property type="entry name" value="CYTOSINE DEAMINASE"/>
    <property type="match status" value="1"/>
</dbReference>
<dbReference type="AlphaFoldDB" id="A0A224AIL0"/>
<accession>A0A224AIL0</accession>
<dbReference type="SUPFAM" id="SSF51556">
    <property type="entry name" value="Metallo-dependent hydrolases"/>
    <property type="match status" value="1"/>
</dbReference>
<keyword evidence="3" id="KW-1185">Reference proteome</keyword>
<sequence>MNPKKIFLEKVKQKGGWVNAHSHLDRAYTLTKKNFKYSYFPLKKKWYLVDEMKYLATEEEIYIRMEKALEYFLMQGTQALCSFIDVDEIIEDRALKAAKKLKNNYGNSIRICFANQVLKGVLDKKSKYWFDQSIEFVDIIGGLPATDPGKEDEHIDVLFQTAKKKGKILHVHVDQFNTSEEKETEKLAKKTIEHGMQGKVVAIHSVSLAAHDRDYRYKIYKLMRKAGLMVISCPIAWIDHTRSERLTPSHNSITPVDEMVPEGIIVAFGTDNICDIYKPFSDGNLWIELRVMLEACHYYDIDHLVKISTINGLKVLGLLEK</sequence>
<proteinExistence type="predicted"/>
<dbReference type="InterPro" id="IPR052349">
    <property type="entry name" value="Metallo-hydrolase_Enzymes"/>
</dbReference>
<organism evidence="2 3">
    <name type="scientific">Blattabacterium cuenoti STAT</name>
    <dbReference type="NCBI Taxonomy" id="1457030"/>
    <lineage>
        <taxon>Bacteria</taxon>
        <taxon>Pseudomonadati</taxon>
        <taxon>Bacteroidota</taxon>
        <taxon>Flavobacteriia</taxon>
        <taxon>Flavobacteriales</taxon>
        <taxon>Blattabacteriaceae</taxon>
        <taxon>Blattabacterium</taxon>
    </lineage>
</organism>
<dbReference type="NCBIfam" id="NF005365">
    <property type="entry name" value="PRK06886.1"/>
    <property type="match status" value="1"/>
</dbReference>
<dbReference type="Gene3D" id="3.20.20.140">
    <property type="entry name" value="Metal-dependent hydrolases"/>
    <property type="match status" value="1"/>
</dbReference>
<reference evidence="2 3" key="1">
    <citation type="submission" date="2014-06" db="EMBL/GenBank/DDBJ databases">
        <title>Genome sequence of the intracellular symbiont Blattabacterium cuenoti, strain STAT from the wood feeding cockroach Salganea taiwanensis taiwanensis.</title>
        <authorList>
            <person name="Kinjo Y."/>
            <person name="Ohkuma M."/>
            <person name="Tokuda G."/>
        </authorList>
    </citation>
    <scope>NUCLEOTIDE SEQUENCE [LARGE SCALE GENOMIC DNA]</scope>
    <source>
        <strain evidence="2 3">STAT</strain>
    </source>
</reference>
<dbReference type="OrthoDB" id="9815027at2"/>
<dbReference type="Proteomes" id="UP000263619">
    <property type="component" value="Chromosome"/>
</dbReference>
<dbReference type="EMBL" id="AP014608">
    <property type="protein sequence ID" value="BBA17223.1"/>
    <property type="molecule type" value="Genomic_DNA"/>
</dbReference>
<evidence type="ECO:0000259" key="1">
    <source>
        <dbReference type="Pfam" id="PF01979"/>
    </source>
</evidence>
<dbReference type="Pfam" id="PF01979">
    <property type="entry name" value="Amidohydro_1"/>
    <property type="match status" value="1"/>
</dbReference>